<comment type="caution">
    <text evidence="1">The sequence shown here is derived from an EMBL/GenBank/DDBJ whole genome shotgun (WGS) entry which is preliminary data.</text>
</comment>
<dbReference type="SUPFAM" id="SSF53098">
    <property type="entry name" value="Ribonuclease H-like"/>
    <property type="match status" value="1"/>
</dbReference>
<gene>
    <name evidence="1" type="ORF">FHR38_000298</name>
</gene>
<reference evidence="1 2" key="1">
    <citation type="submission" date="2020-08" db="EMBL/GenBank/DDBJ databases">
        <title>Sequencing the genomes of 1000 actinobacteria strains.</title>
        <authorList>
            <person name="Klenk H.-P."/>
        </authorList>
    </citation>
    <scope>NUCLEOTIDE SEQUENCE [LARGE SCALE GENOMIC DNA]</scope>
    <source>
        <strain evidence="1 2">DSM 45886</strain>
    </source>
</reference>
<evidence type="ECO:0000313" key="2">
    <source>
        <dbReference type="Proteomes" id="UP000578819"/>
    </source>
</evidence>
<keyword evidence="2" id="KW-1185">Reference proteome</keyword>
<organism evidence="1 2">
    <name type="scientific">Micromonospora polyrhachis</name>
    <dbReference type="NCBI Taxonomy" id="1282883"/>
    <lineage>
        <taxon>Bacteria</taxon>
        <taxon>Bacillati</taxon>
        <taxon>Actinomycetota</taxon>
        <taxon>Actinomycetes</taxon>
        <taxon>Micromonosporales</taxon>
        <taxon>Micromonosporaceae</taxon>
        <taxon>Micromonospora</taxon>
    </lineage>
</organism>
<sequence length="130" mass="15011">MSTGIGVDTLAADLPATAWQRVSAGRGAKGYRYYDWSFTALPHATDTHGGHHWLLTRRNRRTGELAFYRCWTPETVPLRTLVAVAGRRWKIEESFQAAKTGLGLDQHQHLRWTSLHRRSRHHDHIPRLDY</sequence>
<evidence type="ECO:0000313" key="1">
    <source>
        <dbReference type="EMBL" id="MBB4956565.1"/>
    </source>
</evidence>
<dbReference type="InterPro" id="IPR012337">
    <property type="entry name" value="RNaseH-like_sf"/>
</dbReference>
<proteinExistence type="predicted"/>
<dbReference type="AlphaFoldDB" id="A0A7W7SN04"/>
<dbReference type="Proteomes" id="UP000578819">
    <property type="component" value="Unassembled WGS sequence"/>
</dbReference>
<dbReference type="EMBL" id="JACHJW010000001">
    <property type="protein sequence ID" value="MBB4956565.1"/>
    <property type="molecule type" value="Genomic_DNA"/>
</dbReference>
<dbReference type="RefSeq" id="WP_246446229.1">
    <property type="nucleotide sequence ID" value="NZ_JACHJW010000001.1"/>
</dbReference>
<accession>A0A7W7SN04</accession>
<name>A0A7W7SN04_9ACTN</name>
<protein>
    <submittedName>
        <fullName evidence="1">SRSO17 transposase</fullName>
    </submittedName>
</protein>